<reference evidence="10" key="1">
    <citation type="journal article" date="2018" name="Front. Microbiol.">
        <title>Genome-Based Analysis Reveals the Taxonomy and Diversity of the Family Idiomarinaceae.</title>
        <authorList>
            <person name="Liu Y."/>
            <person name="Lai Q."/>
            <person name="Shao Z."/>
        </authorList>
    </citation>
    <scope>NUCLEOTIDE SEQUENCE [LARGE SCALE GENOMIC DNA]</scope>
    <source>
        <strain evidence="10">SN-14</strain>
    </source>
</reference>
<dbReference type="RefSeq" id="WP_126819949.1">
    <property type="nucleotide sequence ID" value="NZ_PIPS01000002.1"/>
</dbReference>
<evidence type="ECO:0000256" key="1">
    <source>
        <dbReference type="ARBA" id="ARBA00001932"/>
    </source>
</evidence>
<dbReference type="GO" id="GO:0071949">
    <property type="term" value="F:FAD binding"/>
    <property type="evidence" value="ECO:0007669"/>
    <property type="project" value="TreeGrafter"/>
</dbReference>
<dbReference type="GO" id="GO:0003904">
    <property type="term" value="F:deoxyribodipyrimidine photo-lyase activity"/>
    <property type="evidence" value="ECO:0007669"/>
    <property type="project" value="TreeGrafter"/>
</dbReference>
<evidence type="ECO:0000256" key="3">
    <source>
        <dbReference type="ARBA" id="ARBA00022630"/>
    </source>
</evidence>
<dbReference type="Pfam" id="PF03441">
    <property type="entry name" value="FAD_binding_7"/>
    <property type="match status" value="1"/>
</dbReference>
<comment type="cofactor">
    <cofactor evidence="6">
        <name>FAD</name>
        <dbReference type="ChEBI" id="CHEBI:57692"/>
    </cofactor>
    <text evidence="6">Binds 1 FAD per subunit.</text>
</comment>
<dbReference type="GO" id="GO:0003677">
    <property type="term" value="F:DNA binding"/>
    <property type="evidence" value="ECO:0007669"/>
    <property type="project" value="TreeGrafter"/>
</dbReference>
<accession>A0AA94EFI9</accession>
<dbReference type="PROSITE" id="PS51645">
    <property type="entry name" value="PHR_CRY_ALPHA_BETA"/>
    <property type="match status" value="1"/>
</dbReference>
<evidence type="ECO:0000313" key="9">
    <source>
        <dbReference type="EMBL" id="RUO43263.1"/>
    </source>
</evidence>
<evidence type="ECO:0000256" key="7">
    <source>
        <dbReference type="RuleBase" id="RU004182"/>
    </source>
</evidence>
<gene>
    <name evidence="9" type="ORF">CWE23_07870</name>
</gene>
<protein>
    <submittedName>
        <fullName evidence="9">Deoxyribodipyrimidine photolyase</fullName>
    </submittedName>
</protein>
<evidence type="ECO:0000256" key="5">
    <source>
        <dbReference type="ARBA" id="ARBA00022991"/>
    </source>
</evidence>
<dbReference type="InterPro" id="IPR036155">
    <property type="entry name" value="Crypto/Photolyase_N_sf"/>
</dbReference>
<dbReference type="Proteomes" id="UP000286680">
    <property type="component" value="Unassembled WGS sequence"/>
</dbReference>
<dbReference type="InterPro" id="IPR018394">
    <property type="entry name" value="DNA_photolyase_1_CS_C"/>
</dbReference>
<dbReference type="GO" id="GO:0006950">
    <property type="term" value="P:response to stress"/>
    <property type="evidence" value="ECO:0007669"/>
    <property type="project" value="UniProtKB-ARBA"/>
</dbReference>
<evidence type="ECO:0000259" key="8">
    <source>
        <dbReference type="PROSITE" id="PS51645"/>
    </source>
</evidence>
<feature type="domain" description="Photolyase/cryptochrome alpha/beta" evidence="8">
    <location>
        <begin position="2"/>
        <end position="130"/>
    </location>
</feature>
<dbReference type="Gene3D" id="1.10.579.10">
    <property type="entry name" value="DNA Cyclobutane Dipyrimidine Photolyase, subunit A, domain 3"/>
    <property type="match status" value="1"/>
</dbReference>
<dbReference type="InterPro" id="IPR014729">
    <property type="entry name" value="Rossmann-like_a/b/a_fold"/>
</dbReference>
<comment type="caution">
    <text evidence="9">The sequence shown here is derived from an EMBL/GenBank/DDBJ whole genome shotgun (WGS) entry which is preliminary data.</text>
</comment>
<dbReference type="GO" id="GO:0009416">
    <property type="term" value="P:response to light stimulus"/>
    <property type="evidence" value="ECO:0007669"/>
    <property type="project" value="TreeGrafter"/>
</dbReference>
<keyword evidence="3 6" id="KW-0285">Flavoprotein</keyword>
<dbReference type="Gene3D" id="3.40.50.620">
    <property type="entry name" value="HUPs"/>
    <property type="match status" value="1"/>
</dbReference>
<dbReference type="InterPro" id="IPR005101">
    <property type="entry name" value="Cryptochr/Photolyase_FAD-bd"/>
</dbReference>
<feature type="binding site" evidence="6">
    <location>
        <position position="206"/>
    </location>
    <ligand>
        <name>FAD</name>
        <dbReference type="ChEBI" id="CHEBI:57692"/>
    </ligand>
</feature>
<evidence type="ECO:0000313" key="10">
    <source>
        <dbReference type="Proteomes" id="UP000286680"/>
    </source>
</evidence>
<organism evidence="9 10">
    <name type="scientific">Idiomarina aquatica</name>
    <dbReference type="NCBI Taxonomy" id="1327752"/>
    <lineage>
        <taxon>Bacteria</taxon>
        <taxon>Pseudomonadati</taxon>
        <taxon>Pseudomonadota</taxon>
        <taxon>Gammaproteobacteria</taxon>
        <taxon>Alteromonadales</taxon>
        <taxon>Idiomarinaceae</taxon>
        <taxon>Idiomarina</taxon>
    </lineage>
</organism>
<dbReference type="GO" id="GO:0006139">
    <property type="term" value="P:nucleobase-containing compound metabolic process"/>
    <property type="evidence" value="ECO:0007669"/>
    <property type="project" value="UniProtKB-ARBA"/>
</dbReference>
<comment type="similarity">
    <text evidence="2">Belongs to the DNA photolyase class-1 family.</text>
</comment>
<evidence type="ECO:0000256" key="2">
    <source>
        <dbReference type="ARBA" id="ARBA00005862"/>
    </source>
</evidence>
<name>A0AA94EFI9_9GAMM</name>
<dbReference type="PANTHER" id="PTHR11455:SF9">
    <property type="entry name" value="CRYPTOCHROME CIRCADIAN CLOCK 5 ISOFORM X1"/>
    <property type="match status" value="1"/>
</dbReference>
<sequence length="485" mass="56326">MPISVVWLKRDLRLHDHKPLQQAIAAGHPLLLLYVFEPAMEADQHLGLRHFRFIVESLADLKRQHPALSLLVRRAPVIDVLEHLHAEATIDALYSHQEIGLRYTHQRDIAVQRWCNDHQIDWHESPSGAVIRGLSQRQHWDKHWHKVMRAKADNPPLEQAQWFVSECPSDPLPAAWQQPDDRFQHGGATQAWATLNDFYAGRGQFYYRQLSSPLSAQHACSRLSPYLAWGNISLRQVYHTVLRSWQRPGWRRTLTAFASRLHWHCHFIQKFESESRMEFEHLNPGYNDMPMTTGGQADEYLRAWQAGQTGIPMVDAYMRCLHQTGYINFRMRAMLVSFLTHHLAVDWRRGVTHLASLFLDFEPGIHYAQFQMQAGVTGINTIRLYNPVKQGQEKDPDGDFIKQWCPELNALPVAFIHQPWELTPMEQQLYGMELGNDYPAPIIDLKAAAKTARDRLWSWRQKAEVKAHKQRILARHVAPKTSFTK</sequence>
<dbReference type="InterPro" id="IPR002081">
    <property type="entry name" value="Cryptochrome/DNA_photolyase_1"/>
</dbReference>
<dbReference type="PANTHER" id="PTHR11455">
    <property type="entry name" value="CRYPTOCHROME"/>
    <property type="match status" value="1"/>
</dbReference>
<dbReference type="InterPro" id="IPR036134">
    <property type="entry name" value="Crypto/Photolyase_FAD-like_sf"/>
</dbReference>
<keyword evidence="4 6" id="KW-0274">FAD</keyword>
<evidence type="ECO:0000256" key="6">
    <source>
        <dbReference type="PIRSR" id="PIRSR602081-1"/>
    </source>
</evidence>
<dbReference type="SUPFAM" id="SSF48173">
    <property type="entry name" value="Cryptochrome/photolyase FAD-binding domain"/>
    <property type="match status" value="1"/>
</dbReference>
<evidence type="ECO:0000256" key="4">
    <source>
        <dbReference type="ARBA" id="ARBA00022827"/>
    </source>
</evidence>
<dbReference type="SUPFAM" id="SSF52425">
    <property type="entry name" value="Cryptochrome/photolyase, N-terminal domain"/>
    <property type="match status" value="1"/>
</dbReference>
<dbReference type="Pfam" id="PF00875">
    <property type="entry name" value="DNA_photolyase"/>
    <property type="match status" value="1"/>
</dbReference>
<dbReference type="EMBL" id="PIPS01000002">
    <property type="protein sequence ID" value="RUO43263.1"/>
    <property type="molecule type" value="Genomic_DNA"/>
</dbReference>
<dbReference type="Gene3D" id="1.25.40.80">
    <property type="match status" value="1"/>
</dbReference>
<keyword evidence="5 7" id="KW-0157">Chromophore</keyword>
<comment type="cofactor">
    <cofactor evidence="1">
        <name>(6R)-5,10-methylene-5,6,7,8-tetrahydrofolate</name>
        <dbReference type="ChEBI" id="CHEBI:15636"/>
    </cofactor>
</comment>
<keyword evidence="10" id="KW-1185">Reference proteome</keyword>
<dbReference type="InterPro" id="IPR006050">
    <property type="entry name" value="DNA_photolyase_N"/>
</dbReference>
<dbReference type="PROSITE" id="PS00394">
    <property type="entry name" value="DNA_PHOTOLYASES_1_1"/>
    <property type="match status" value="1"/>
</dbReference>
<dbReference type="AlphaFoldDB" id="A0AA94EFI9"/>
<dbReference type="PRINTS" id="PR00147">
    <property type="entry name" value="DNAPHOTLYASE"/>
</dbReference>
<feature type="binding site" evidence="6">
    <location>
        <position position="257"/>
    </location>
    <ligand>
        <name>FAD</name>
        <dbReference type="ChEBI" id="CHEBI:57692"/>
    </ligand>
</feature>
<comment type="similarity">
    <text evidence="7">Belongs to the DNA photolyase family.</text>
</comment>
<proteinExistence type="inferred from homology"/>